<comment type="caution">
    <text evidence="1">The sequence shown here is derived from an EMBL/GenBank/DDBJ whole genome shotgun (WGS) entry which is preliminary data.</text>
</comment>
<accession>A0ABS8YSS1</accession>
<sequence length="47" mass="5317">MNTSVAVGLSALIILAALVDGFANDWGFFLFLARKTVELIDWVEFWR</sequence>
<reference evidence="1 2" key="1">
    <citation type="submission" date="2021-12" db="EMBL/GenBank/DDBJ databases">
        <title>Sinirhodobacter sp. WL0062 is a bacterium isolated from seawater.</title>
        <authorList>
            <person name="Wang L."/>
            <person name="He W."/>
            <person name="Zhang D.-F."/>
        </authorList>
    </citation>
    <scope>NUCLEOTIDE SEQUENCE [LARGE SCALE GENOMIC DNA]</scope>
    <source>
        <strain evidence="1 2">WL0062</strain>
    </source>
</reference>
<name>A0ABS8YSS1_9RHOB</name>
<keyword evidence="2" id="KW-1185">Reference proteome</keyword>
<evidence type="ECO:0008006" key="3">
    <source>
        <dbReference type="Google" id="ProtNLM"/>
    </source>
</evidence>
<evidence type="ECO:0000313" key="2">
    <source>
        <dbReference type="Proteomes" id="UP001521181"/>
    </source>
</evidence>
<dbReference type="Proteomes" id="UP001521181">
    <property type="component" value="Unassembled WGS sequence"/>
</dbReference>
<dbReference type="EMBL" id="JAJUOS010000003">
    <property type="protein sequence ID" value="MCE5972907.1"/>
    <property type="molecule type" value="Genomic_DNA"/>
</dbReference>
<dbReference type="RefSeq" id="WP_233675912.1">
    <property type="nucleotide sequence ID" value="NZ_JAJUOS010000003.1"/>
</dbReference>
<protein>
    <recommendedName>
        <fullName evidence="3">Glyceraldehyde-3-phosphate dehydrogenase</fullName>
    </recommendedName>
</protein>
<organism evidence="1 2">
    <name type="scientific">Rhodobacter flavimaris</name>
    <dbReference type="NCBI Taxonomy" id="2907145"/>
    <lineage>
        <taxon>Bacteria</taxon>
        <taxon>Pseudomonadati</taxon>
        <taxon>Pseudomonadota</taxon>
        <taxon>Alphaproteobacteria</taxon>
        <taxon>Rhodobacterales</taxon>
        <taxon>Rhodobacter group</taxon>
        <taxon>Rhodobacter</taxon>
    </lineage>
</organism>
<gene>
    <name evidence="1" type="ORF">LZA78_05395</name>
</gene>
<proteinExistence type="predicted"/>
<evidence type="ECO:0000313" key="1">
    <source>
        <dbReference type="EMBL" id="MCE5972907.1"/>
    </source>
</evidence>